<proteinExistence type="predicted"/>
<name>A0A1Y0B1Y9_9LAMI</name>
<sequence length="50" mass="5697">MLPYRPKRDAGYLIPAVCMSFTRSKGDSKHNLARSSHSNISTLKNRMCQK</sequence>
<evidence type="ECO:0000313" key="2">
    <source>
        <dbReference type="EMBL" id="ART31404.1"/>
    </source>
</evidence>
<evidence type="ECO:0000256" key="1">
    <source>
        <dbReference type="SAM" id="MobiDB-lite"/>
    </source>
</evidence>
<organism evidence="2">
    <name type="scientific">Utricularia reniformis</name>
    <dbReference type="NCBI Taxonomy" id="192314"/>
    <lineage>
        <taxon>Eukaryota</taxon>
        <taxon>Viridiplantae</taxon>
        <taxon>Streptophyta</taxon>
        <taxon>Embryophyta</taxon>
        <taxon>Tracheophyta</taxon>
        <taxon>Spermatophyta</taxon>
        <taxon>Magnoliopsida</taxon>
        <taxon>eudicotyledons</taxon>
        <taxon>Gunneridae</taxon>
        <taxon>Pentapetalae</taxon>
        <taxon>asterids</taxon>
        <taxon>lamiids</taxon>
        <taxon>Lamiales</taxon>
        <taxon>Lentibulariaceae</taxon>
        <taxon>Utricularia</taxon>
    </lineage>
</organism>
<accession>A0A1Y0B1Y9</accession>
<geneLocation type="mitochondrion" evidence="2"/>
<dbReference type="AlphaFoldDB" id="A0A1Y0B1Y9"/>
<feature type="compositionally biased region" description="Polar residues" evidence="1">
    <location>
        <begin position="33"/>
        <end position="44"/>
    </location>
</feature>
<dbReference type="EMBL" id="KY774314">
    <property type="protein sequence ID" value="ART31404.1"/>
    <property type="molecule type" value="Genomic_DNA"/>
</dbReference>
<keyword evidence="2" id="KW-0496">Mitochondrion</keyword>
<protein>
    <submittedName>
        <fullName evidence="2">Uncharacterized protein</fullName>
    </submittedName>
</protein>
<gene>
    <name evidence="2" type="ORF">AEK19_MT1192</name>
</gene>
<reference evidence="2" key="1">
    <citation type="submission" date="2017-03" db="EMBL/GenBank/DDBJ databases">
        <title>The mitochondrial genome of the carnivorous plant Utricularia reniformis (Lentibulariaceae): structure, comparative analysis and evolutionary landmarks.</title>
        <authorList>
            <person name="Silva S.R."/>
            <person name="Alvarenga D.O."/>
            <person name="Michael T.P."/>
            <person name="Miranda V.F.O."/>
            <person name="Varani A.M."/>
        </authorList>
    </citation>
    <scope>NUCLEOTIDE SEQUENCE</scope>
</reference>
<feature type="region of interest" description="Disordered" evidence="1">
    <location>
        <begin position="26"/>
        <end position="50"/>
    </location>
</feature>